<keyword evidence="8" id="KW-0733">Signal recognition particle</keyword>
<evidence type="ECO:0000256" key="11">
    <source>
        <dbReference type="ARBA" id="ARBA00029498"/>
    </source>
</evidence>
<evidence type="ECO:0000256" key="7">
    <source>
        <dbReference type="ARBA" id="ARBA00022884"/>
    </source>
</evidence>
<evidence type="ECO:0000313" key="15">
    <source>
        <dbReference type="Proteomes" id="UP000594262"/>
    </source>
</evidence>
<dbReference type="Pfam" id="PF16969">
    <property type="entry name" value="SRP68"/>
    <property type="match status" value="1"/>
</dbReference>
<keyword evidence="7" id="KW-0694">RNA-binding</keyword>
<dbReference type="EnsemblMetazoa" id="CLYHEMT006860.1">
    <property type="protein sequence ID" value="CLYHEMP006860.1"/>
    <property type="gene ID" value="CLYHEMG006860"/>
</dbReference>
<dbReference type="GO" id="GO:0005783">
    <property type="term" value="C:endoplasmic reticulum"/>
    <property type="evidence" value="ECO:0007669"/>
    <property type="project" value="UniProtKB-SubCell"/>
</dbReference>
<dbReference type="GO" id="GO:0008312">
    <property type="term" value="F:7S RNA binding"/>
    <property type="evidence" value="ECO:0007669"/>
    <property type="project" value="InterPro"/>
</dbReference>
<keyword evidence="5" id="KW-0963">Cytoplasm</keyword>
<evidence type="ECO:0000256" key="12">
    <source>
        <dbReference type="ARBA" id="ARBA00083741"/>
    </source>
</evidence>
<keyword evidence="6" id="KW-0256">Endoplasmic reticulum</keyword>
<keyword evidence="9" id="KW-0539">Nucleus</keyword>
<evidence type="ECO:0000256" key="13">
    <source>
        <dbReference type="SAM" id="MobiDB-lite"/>
    </source>
</evidence>
<evidence type="ECO:0000256" key="3">
    <source>
        <dbReference type="ARBA" id="ARBA00004604"/>
    </source>
</evidence>
<dbReference type="Gene3D" id="1.10.3450.40">
    <property type="entry name" value="Signal recognition particle, SRP68 subunit, RNA-binding domain"/>
    <property type="match status" value="1"/>
</dbReference>
<sequence>MEVEDAPSAAPETTSPATIQEEKQSYSIELLPLIKEAQQHHGLRHGDYQRYRQYCQRRLKRIRNSLNFKLGTRHGFKGKKITQETVNDPRFLHIILMEAERCWSHAMELKLYANTEPRKKFHMVRKLSKASKYADDLKDLCNIDQVDARTKLEVQAYSYWMTANMKFEVQNWQTAIDLYTQSRSIYEKLSSAFMDEDTKMLYLQRVEEISPNIRYCAYNLGQGGLDINELMKMRSKATGQDMLAAKIDVSTHNSRLFEFQRKDRFARIHRVVL</sequence>
<dbReference type="FunFam" id="1.10.3450.40:FF:000001">
    <property type="entry name" value="Signal recognition particle subunit SRP68"/>
    <property type="match status" value="1"/>
</dbReference>
<keyword evidence="15" id="KW-1185">Reference proteome</keyword>
<dbReference type="CDD" id="cd15481">
    <property type="entry name" value="SRP68-RBD"/>
    <property type="match status" value="1"/>
</dbReference>
<dbReference type="GO" id="GO:0006614">
    <property type="term" value="P:SRP-dependent cotranslational protein targeting to membrane"/>
    <property type="evidence" value="ECO:0007669"/>
    <property type="project" value="InterPro"/>
</dbReference>
<dbReference type="GO" id="GO:0005047">
    <property type="term" value="F:signal recognition particle binding"/>
    <property type="evidence" value="ECO:0007669"/>
    <property type="project" value="InterPro"/>
</dbReference>
<accession>A0A7M5UW83</accession>
<dbReference type="OrthoDB" id="10255118at2759"/>
<protein>
    <recommendedName>
        <fullName evidence="11">Signal recognition particle subunit SRP68</fullName>
    </recommendedName>
    <alternativeName>
        <fullName evidence="12">Signal recognition particle 68 kDa protein</fullName>
    </alternativeName>
</protein>
<evidence type="ECO:0000256" key="10">
    <source>
        <dbReference type="ARBA" id="ARBA00023274"/>
    </source>
</evidence>
<dbReference type="GO" id="GO:0005829">
    <property type="term" value="C:cytosol"/>
    <property type="evidence" value="ECO:0007669"/>
    <property type="project" value="UniProtKB-ARBA"/>
</dbReference>
<feature type="compositionally biased region" description="Low complexity" evidence="13">
    <location>
        <begin position="1"/>
        <end position="18"/>
    </location>
</feature>
<dbReference type="InterPro" id="IPR034652">
    <property type="entry name" value="SRP68-RBD"/>
</dbReference>
<dbReference type="Proteomes" id="UP000594262">
    <property type="component" value="Unplaced"/>
</dbReference>
<evidence type="ECO:0000256" key="2">
    <source>
        <dbReference type="ARBA" id="ARBA00004496"/>
    </source>
</evidence>
<name>A0A7M5UW83_9CNID</name>
<evidence type="ECO:0000256" key="8">
    <source>
        <dbReference type="ARBA" id="ARBA00023135"/>
    </source>
</evidence>
<comment type="subcellular location">
    <subcellularLocation>
        <location evidence="2">Cytoplasm</location>
    </subcellularLocation>
    <subcellularLocation>
        <location evidence="1">Endoplasmic reticulum</location>
    </subcellularLocation>
    <subcellularLocation>
        <location evidence="3">Nucleus</location>
        <location evidence="3">Nucleolus</location>
    </subcellularLocation>
</comment>
<evidence type="ECO:0000256" key="5">
    <source>
        <dbReference type="ARBA" id="ARBA00022490"/>
    </source>
</evidence>
<feature type="region of interest" description="Disordered" evidence="13">
    <location>
        <begin position="1"/>
        <end position="21"/>
    </location>
</feature>
<evidence type="ECO:0000256" key="4">
    <source>
        <dbReference type="ARBA" id="ARBA00009352"/>
    </source>
</evidence>
<dbReference type="PANTHER" id="PTHR12860">
    <property type="entry name" value="SIGNAL RECOGNITION PARTICLE 68 KDA PROTEIN"/>
    <property type="match status" value="1"/>
</dbReference>
<evidence type="ECO:0000313" key="14">
    <source>
        <dbReference type="EnsemblMetazoa" id="CLYHEMP006860.1"/>
    </source>
</evidence>
<evidence type="ECO:0000256" key="9">
    <source>
        <dbReference type="ARBA" id="ARBA00023242"/>
    </source>
</evidence>
<reference evidence="14" key="1">
    <citation type="submission" date="2021-01" db="UniProtKB">
        <authorList>
            <consortium name="EnsemblMetazoa"/>
        </authorList>
    </citation>
    <scope>IDENTIFICATION</scope>
</reference>
<dbReference type="InterPro" id="IPR026258">
    <property type="entry name" value="SRP68"/>
</dbReference>
<dbReference type="AlphaFoldDB" id="A0A7M5UW83"/>
<proteinExistence type="inferred from homology"/>
<dbReference type="InterPro" id="IPR038253">
    <property type="entry name" value="SRP68_N_sf"/>
</dbReference>
<dbReference type="GO" id="GO:0005730">
    <property type="term" value="C:nucleolus"/>
    <property type="evidence" value="ECO:0007669"/>
    <property type="project" value="UniProtKB-SubCell"/>
</dbReference>
<keyword evidence="10" id="KW-0687">Ribonucleoprotein</keyword>
<evidence type="ECO:0000256" key="6">
    <source>
        <dbReference type="ARBA" id="ARBA00022824"/>
    </source>
</evidence>
<dbReference type="GO" id="GO:0005786">
    <property type="term" value="C:signal recognition particle, endoplasmic reticulum targeting"/>
    <property type="evidence" value="ECO:0007669"/>
    <property type="project" value="UniProtKB-KW"/>
</dbReference>
<evidence type="ECO:0000256" key="1">
    <source>
        <dbReference type="ARBA" id="ARBA00004240"/>
    </source>
</evidence>
<dbReference type="PANTHER" id="PTHR12860:SF0">
    <property type="entry name" value="SIGNAL RECOGNITION PARTICLE SUBUNIT SRP68"/>
    <property type="match status" value="1"/>
</dbReference>
<comment type="similarity">
    <text evidence="4">Belongs to the SRP68 family.</text>
</comment>
<dbReference type="GO" id="GO:0030942">
    <property type="term" value="F:endoplasmic reticulum signal peptide binding"/>
    <property type="evidence" value="ECO:0007669"/>
    <property type="project" value="InterPro"/>
</dbReference>
<organism evidence="14 15">
    <name type="scientific">Clytia hemisphaerica</name>
    <dbReference type="NCBI Taxonomy" id="252671"/>
    <lineage>
        <taxon>Eukaryota</taxon>
        <taxon>Metazoa</taxon>
        <taxon>Cnidaria</taxon>
        <taxon>Hydrozoa</taxon>
        <taxon>Hydroidolina</taxon>
        <taxon>Leptothecata</taxon>
        <taxon>Obeliida</taxon>
        <taxon>Clytiidae</taxon>
        <taxon>Clytia</taxon>
    </lineage>
</organism>